<sequence>MRLLRNKFINYINNMGLKYKLNTTYFVLIIVPIMIMSIFYYKMSSDIIIENAQKSSLKVVKNNNSLLNLKLNKILESSDAITLDFELYNIVNDRKKYSSSELVALDRKINSILFKYFNYVDVYSSHIITDYYNFGSSKIPIPENYFYTSQLYKIAQEGNGSLIWVPTYQFTDFYNASDLKNVNIEYKYLFSAVKIINNLNRESIKFDDLNENSKKPLLLINFKPDLFSNIIESDNQYKDSQYFICSTEGDIVYNTDTTNMAIRKKPIWLEEMVNNKSGNIEREVDGRKMIICYDTIDSTGWISVAVIPVDSILISLVNIRYFILFLGFILVSLALICANFISRSIIKPIDKLLIVIKKMGQGNFSTKVEVKRNDEIGNLVNKFNEMDDKILNLIEENYISNIREKEAIIMSLNIQLNPHFLYNTLNIINWIAIENDEKEISKMIVSLSSMLQYTAHNTEEISNFETDLEWLKKYIYIMQNRFEDKFNVYYEIDERINFYKVPKLFLQPFVENSIIHGFSIIDSGGILKITGRIEDTTACFVIEDNGKGMSSKRIEEIMMKSKDKIGISNVNNRIQLMYGEQYGVCIKSEVNNGTKILIKLPLKE</sequence>
<keyword evidence="15" id="KW-1185">Reference proteome</keyword>
<comment type="subcellular location">
    <subcellularLocation>
        <location evidence="1">Cell membrane</location>
        <topology evidence="1">Multi-pass membrane protein</topology>
    </subcellularLocation>
</comment>
<keyword evidence="7 14" id="KW-0418">Kinase</keyword>
<accession>A0A1S8THY2</accession>
<protein>
    <submittedName>
        <fullName evidence="14">Sensor histidine kinase YpdA</fullName>
        <ecNumber evidence="14">2.7.13.3</ecNumber>
    </submittedName>
</protein>
<keyword evidence="6" id="KW-0547">Nucleotide-binding</keyword>
<keyword evidence="4 14" id="KW-0808">Transferase</keyword>
<evidence type="ECO:0000256" key="4">
    <source>
        <dbReference type="ARBA" id="ARBA00022679"/>
    </source>
</evidence>
<evidence type="ECO:0000256" key="5">
    <source>
        <dbReference type="ARBA" id="ARBA00022692"/>
    </source>
</evidence>
<dbReference type="InterPro" id="IPR010559">
    <property type="entry name" value="Sig_transdc_His_kin_internal"/>
</dbReference>
<dbReference type="InterPro" id="IPR003660">
    <property type="entry name" value="HAMP_dom"/>
</dbReference>
<dbReference type="EC" id="2.7.13.3" evidence="14"/>
<dbReference type="CDD" id="cd06225">
    <property type="entry name" value="HAMP"/>
    <property type="match status" value="1"/>
</dbReference>
<evidence type="ECO:0000313" key="15">
    <source>
        <dbReference type="Proteomes" id="UP000190890"/>
    </source>
</evidence>
<dbReference type="EMBL" id="LZZM01000153">
    <property type="protein sequence ID" value="OOM77311.1"/>
    <property type="molecule type" value="Genomic_DNA"/>
</dbReference>
<evidence type="ECO:0000256" key="9">
    <source>
        <dbReference type="ARBA" id="ARBA00022989"/>
    </source>
</evidence>
<dbReference type="PANTHER" id="PTHR34220">
    <property type="entry name" value="SENSOR HISTIDINE KINASE YPDA"/>
    <property type="match status" value="1"/>
</dbReference>
<evidence type="ECO:0000256" key="6">
    <source>
        <dbReference type="ARBA" id="ARBA00022741"/>
    </source>
</evidence>
<evidence type="ECO:0000259" key="13">
    <source>
        <dbReference type="PROSITE" id="PS50885"/>
    </source>
</evidence>
<keyword evidence="5 12" id="KW-0812">Transmembrane</keyword>
<keyword evidence="8" id="KW-0067">ATP-binding</keyword>
<name>A0A1S8THY2_9CLOT</name>
<dbReference type="Proteomes" id="UP000190890">
    <property type="component" value="Unassembled WGS sequence"/>
</dbReference>
<dbReference type="InterPro" id="IPR050640">
    <property type="entry name" value="Bact_2-comp_sensor_kinase"/>
</dbReference>
<evidence type="ECO:0000313" key="14">
    <source>
        <dbReference type="EMBL" id="OOM77311.1"/>
    </source>
</evidence>
<dbReference type="RefSeq" id="WP_077847555.1">
    <property type="nucleotide sequence ID" value="NZ_LZZM01000153.1"/>
</dbReference>
<evidence type="ECO:0000256" key="2">
    <source>
        <dbReference type="ARBA" id="ARBA00022475"/>
    </source>
</evidence>
<dbReference type="GO" id="GO:0005524">
    <property type="term" value="F:ATP binding"/>
    <property type="evidence" value="ECO:0007669"/>
    <property type="project" value="UniProtKB-KW"/>
</dbReference>
<dbReference type="AlphaFoldDB" id="A0A1S8THY2"/>
<gene>
    <name evidence="14" type="primary">ypdA_4</name>
    <name evidence="14" type="ORF">CLPUN_24280</name>
</gene>
<dbReference type="OrthoDB" id="9809348at2"/>
<feature type="domain" description="HAMP" evidence="13">
    <location>
        <begin position="343"/>
        <end position="395"/>
    </location>
</feature>
<dbReference type="Gene3D" id="3.30.565.10">
    <property type="entry name" value="Histidine kinase-like ATPase, C-terminal domain"/>
    <property type="match status" value="1"/>
</dbReference>
<dbReference type="InterPro" id="IPR036890">
    <property type="entry name" value="HATPase_C_sf"/>
</dbReference>
<reference evidence="14 15" key="1">
    <citation type="submission" date="2016-05" db="EMBL/GenBank/DDBJ databases">
        <title>Microbial solvent formation.</title>
        <authorList>
            <person name="Poehlein A."/>
            <person name="Montoya Solano J.D."/>
            <person name="Flitsch S."/>
            <person name="Krabben P."/>
            <person name="Duerre P."/>
            <person name="Daniel R."/>
        </authorList>
    </citation>
    <scope>NUCLEOTIDE SEQUENCE [LARGE SCALE GENOMIC DNA]</scope>
    <source>
        <strain evidence="14 15">DSM 2619</strain>
    </source>
</reference>
<dbReference type="Gene3D" id="6.10.340.10">
    <property type="match status" value="1"/>
</dbReference>
<dbReference type="STRING" id="29367.CLPUN_24280"/>
<keyword evidence="9 12" id="KW-1133">Transmembrane helix</keyword>
<dbReference type="GO" id="GO:0005886">
    <property type="term" value="C:plasma membrane"/>
    <property type="evidence" value="ECO:0007669"/>
    <property type="project" value="UniProtKB-SubCell"/>
</dbReference>
<organism evidence="14 15">
    <name type="scientific">Clostridium puniceum</name>
    <dbReference type="NCBI Taxonomy" id="29367"/>
    <lineage>
        <taxon>Bacteria</taxon>
        <taxon>Bacillati</taxon>
        <taxon>Bacillota</taxon>
        <taxon>Clostridia</taxon>
        <taxon>Eubacteriales</taxon>
        <taxon>Clostridiaceae</taxon>
        <taxon>Clostridium</taxon>
    </lineage>
</organism>
<feature type="transmembrane region" description="Helical" evidence="12">
    <location>
        <begin position="321"/>
        <end position="341"/>
    </location>
</feature>
<evidence type="ECO:0000256" key="11">
    <source>
        <dbReference type="ARBA" id="ARBA00023136"/>
    </source>
</evidence>
<comment type="caution">
    <text evidence="14">The sequence shown here is derived from an EMBL/GenBank/DDBJ whole genome shotgun (WGS) entry which is preliminary data.</text>
</comment>
<evidence type="ECO:0000256" key="3">
    <source>
        <dbReference type="ARBA" id="ARBA00022553"/>
    </source>
</evidence>
<keyword evidence="2" id="KW-1003">Cell membrane</keyword>
<dbReference type="PANTHER" id="PTHR34220:SF11">
    <property type="entry name" value="SENSOR PROTEIN KINASE HPTS"/>
    <property type="match status" value="1"/>
</dbReference>
<evidence type="ECO:0000256" key="10">
    <source>
        <dbReference type="ARBA" id="ARBA00023012"/>
    </source>
</evidence>
<evidence type="ECO:0000256" key="12">
    <source>
        <dbReference type="SAM" id="Phobius"/>
    </source>
</evidence>
<dbReference type="SUPFAM" id="SSF158472">
    <property type="entry name" value="HAMP domain-like"/>
    <property type="match status" value="1"/>
</dbReference>
<dbReference type="Pfam" id="PF06580">
    <property type="entry name" value="His_kinase"/>
    <property type="match status" value="1"/>
</dbReference>
<evidence type="ECO:0000256" key="7">
    <source>
        <dbReference type="ARBA" id="ARBA00022777"/>
    </source>
</evidence>
<dbReference type="PROSITE" id="PS50885">
    <property type="entry name" value="HAMP"/>
    <property type="match status" value="1"/>
</dbReference>
<keyword evidence="11 12" id="KW-0472">Membrane</keyword>
<evidence type="ECO:0000256" key="1">
    <source>
        <dbReference type="ARBA" id="ARBA00004651"/>
    </source>
</evidence>
<dbReference type="GO" id="GO:0000155">
    <property type="term" value="F:phosphorelay sensor kinase activity"/>
    <property type="evidence" value="ECO:0007669"/>
    <property type="project" value="InterPro"/>
</dbReference>
<dbReference type="SMART" id="SM00304">
    <property type="entry name" value="HAMP"/>
    <property type="match status" value="1"/>
</dbReference>
<proteinExistence type="predicted"/>
<keyword evidence="10" id="KW-0902">Two-component regulatory system</keyword>
<dbReference type="Pfam" id="PF00672">
    <property type="entry name" value="HAMP"/>
    <property type="match status" value="1"/>
</dbReference>
<feature type="transmembrane region" description="Helical" evidence="12">
    <location>
        <begin position="21"/>
        <end position="41"/>
    </location>
</feature>
<evidence type="ECO:0000256" key="8">
    <source>
        <dbReference type="ARBA" id="ARBA00022840"/>
    </source>
</evidence>
<keyword evidence="3" id="KW-0597">Phosphoprotein</keyword>
<dbReference type="Gene3D" id="3.30.450.20">
    <property type="entry name" value="PAS domain"/>
    <property type="match status" value="1"/>
</dbReference>
<dbReference type="SUPFAM" id="SSF55874">
    <property type="entry name" value="ATPase domain of HSP90 chaperone/DNA topoisomerase II/histidine kinase"/>
    <property type="match status" value="1"/>
</dbReference>